<keyword evidence="7 11" id="KW-0479">Metal-binding</keyword>
<dbReference type="NCBIfam" id="NF002759">
    <property type="entry name" value="PRK02813.1"/>
    <property type="match status" value="1"/>
</dbReference>
<keyword evidence="13" id="KW-1185">Reference proteome</keyword>
<comment type="similarity">
    <text evidence="3 11">Belongs to the peptidase M18 family.</text>
</comment>
<dbReference type="PANTHER" id="PTHR28570:SF3">
    <property type="entry name" value="ASPARTYL AMINOPEPTIDASE"/>
    <property type="match status" value="1"/>
</dbReference>
<organism evidence="12 13">
    <name type="scientific">Entamoeba invadens IP1</name>
    <dbReference type="NCBI Taxonomy" id="370355"/>
    <lineage>
        <taxon>Eukaryota</taxon>
        <taxon>Amoebozoa</taxon>
        <taxon>Evosea</taxon>
        <taxon>Archamoebae</taxon>
        <taxon>Mastigamoebida</taxon>
        <taxon>Entamoebidae</taxon>
        <taxon>Entamoeba</taxon>
    </lineage>
</organism>
<dbReference type="EMBL" id="KB206629">
    <property type="protein sequence ID" value="ELP89426.1"/>
    <property type="molecule type" value="Genomic_DNA"/>
</dbReference>
<dbReference type="SUPFAM" id="SSF101821">
    <property type="entry name" value="Aminopeptidase/glucanase lid domain"/>
    <property type="match status" value="1"/>
</dbReference>
<dbReference type="KEGG" id="eiv:EIN_390410"/>
<evidence type="ECO:0000256" key="1">
    <source>
        <dbReference type="ARBA" id="ARBA00001335"/>
    </source>
</evidence>
<dbReference type="Pfam" id="PF02127">
    <property type="entry name" value="Peptidase_M18"/>
    <property type="match status" value="1"/>
</dbReference>
<proteinExistence type="inferred from homology"/>
<sequence>MSSSGFIDFLNHASGSQFAACAYTKSVLVESGYTELHESELWNLEPQKKYFLVRGNSAIVAFHTNKSTSTSRMIISGSHLDSPYLKLKPNADLTSVGLVGVACETYGGGIWNTWFDRDLGVSGRVVLKNGEQRIFTVKQPILDIPALCVHLDKDKKYLVDTEKDLHAYLKSSDKKESATKYILEKICDDLNVPKDSIESYDICLCDSQPATMLANKFIVGQGIDNLNGVYTSLMAFFNSEKENLEKEQLDVFVAFDNEEVGSVTRTGAESNFLEKILHRVHFSLFKNCTTESYDISCAKSIALSVDGAHANHPNIDKSEKNHKVTLNGGPVLKNHCGQRYMSDAFLRLLIQKAAVDVKTQTFVLRQDLAGGSTIGPHVSACTGITTIDLGNPMLSMHSIREICGAQDVEAMTALIEKCYTNFPCLENF</sequence>
<dbReference type="OrthoDB" id="9880441at2759"/>
<dbReference type="PRINTS" id="PR00932">
    <property type="entry name" value="AMINO1PTASE"/>
</dbReference>
<gene>
    <name evidence="12" type="ORF">EIN_390410</name>
</gene>
<dbReference type="GO" id="GO:0008270">
    <property type="term" value="F:zinc ion binding"/>
    <property type="evidence" value="ECO:0007669"/>
    <property type="project" value="InterPro"/>
</dbReference>
<dbReference type="AlphaFoldDB" id="A0A0A1UB52"/>
<name>A0A0A1UB52_ENTIV</name>
<dbReference type="VEuPathDB" id="AmoebaDB:EIN_390410"/>
<dbReference type="PANTHER" id="PTHR28570">
    <property type="entry name" value="ASPARTYL AMINOPEPTIDASE"/>
    <property type="match status" value="1"/>
</dbReference>
<keyword evidence="8 11" id="KW-0378">Hydrolase</keyword>
<dbReference type="InterPro" id="IPR001948">
    <property type="entry name" value="Peptidase_M18"/>
</dbReference>
<reference evidence="12 13" key="1">
    <citation type="submission" date="2012-10" db="EMBL/GenBank/DDBJ databases">
        <authorList>
            <person name="Zafar N."/>
            <person name="Inman J."/>
            <person name="Hall N."/>
            <person name="Lorenzi H."/>
            <person name="Caler E."/>
        </authorList>
    </citation>
    <scope>NUCLEOTIDE SEQUENCE [LARGE SCALE GENOMIC DNA]</scope>
    <source>
        <strain evidence="12 13">IP1</strain>
    </source>
</reference>
<evidence type="ECO:0000256" key="9">
    <source>
        <dbReference type="ARBA" id="ARBA00022833"/>
    </source>
</evidence>
<comment type="cofactor">
    <cofactor evidence="2">
        <name>Zn(2+)</name>
        <dbReference type="ChEBI" id="CHEBI:29105"/>
    </cofactor>
</comment>
<evidence type="ECO:0000256" key="7">
    <source>
        <dbReference type="ARBA" id="ARBA00022723"/>
    </source>
</evidence>
<evidence type="ECO:0000256" key="8">
    <source>
        <dbReference type="ARBA" id="ARBA00022801"/>
    </source>
</evidence>
<dbReference type="Gene3D" id="2.30.250.10">
    <property type="entry name" value="Aminopeptidase i, Domain 2"/>
    <property type="match status" value="1"/>
</dbReference>
<evidence type="ECO:0000256" key="5">
    <source>
        <dbReference type="ARBA" id="ARBA00022438"/>
    </source>
</evidence>
<dbReference type="InterPro" id="IPR023358">
    <property type="entry name" value="Peptidase_M18_dom2"/>
</dbReference>
<evidence type="ECO:0000256" key="11">
    <source>
        <dbReference type="RuleBase" id="RU004386"/>
    </source>
</evidence>
<dbReference type="GO" id="GO:0006508">
    <property type="term" value="P:proteolysis"/>
    <property type="evidence" value="ECO:0007669"/>
    <property type="project" value="UniProtKB-KW"/>
</dbReference>
<dbReference type="Proteomes" id="UP000014680">
    <property type="component" value="Unassembled WGS sequence"/>
</dbReference>
<dbReference type="GO" id="GO:0004177">
    <property type="term" value="F:aminopeptidase activity"/>
    <property type="evidence" value="ECO:0007669"/>
    <property type="project" value="UniProtKB-KW"/>
</dbReference>
<keyword evidence="9 11" id="KW-0862">Zinc</keyword>
<dbReference type="GeneID" id="14888456"/>
<dbReference type="SUPFAM" id="SSF53187">
    <property type="entry name" value="Zn-dependent exopeptidases"/>
    <property type="match status" value="1"/>
</dbReference>
<accession>A0A0A1UB52</accession>
<evidence type="ECO:0000256" key="10">
    <source>
        <dbReference type="ARBA" id="ARBA00023049"/>
    </source>
</evidence>
<dbReference type="GO" id="GO:0005737">
    <property type="term" value="C:cytoplasm"/>
    <property type="evidence" value="ECO:0007669"/>
    <property type="project" value="UniProtKB-ARBA"/>
</dbReference>
<evidence type="ECO:0000256" key="3">
    <source>
        <dbReference type="ARBA" id="ARBA00008290"/>
    </source>
</evidence>
<dbReference type="OMA" id="NTINRIH"/>
<evidence type="ECO:0000256" key="6">
    <source>
        <dbReference type="ARBA" id="ARBA00022670"/>
    </source>
</evidence>
<comment type="catalytic activity">
    <reaction evidence="1">
        <text>Release of an N-terminal aspartate or glutamate from a peptide, with a preference for aspartate.</text>
        <dbReference type="EC" id="3.4.11.21"/>
    </reaction>
</comment>
<dbReference type="RefSeq" id="XP_004256197.1">
    <property type="nucleotide sequence ID" value="XM_004256149.1"/>
</dbReference>
<keyword evidence="6 11" id="KW-0645">Protease</keyword>
<dbReference type="GO" id="GO:0008237">
    <property type="term" value="F:metallopeptidase activity"/>
    <property type="evidence" value="ECO:0007669"/>
    <property type="project" value="UniProtKB-KW"/>
</dbReference>
<evidence type="ECO:0000256" key="4">
    <source>
        <dbReference type="ARBA" id="ARBA00011965"/>
    </source>
</evidence>
<protein>
    <recommendedName>
        <fullName evidence="4">aspartyl aminopeptidase</fullName>
        <ecNumber evidence="4">3.4.11.21</ecNumber>
    </recommendedName>
</protein>
<dbReference type="EC" id="3.4.11.21" evidence="4"/>
<keyword evidence="5 11" id="KW-0031">Aminopeptidase</keyword>
<evidence type="ECO:0000313" key="12">
    <source>
        <dbReference type="EMBL" id="ELP89426.1"/>
    </source>
</evidence>
<dbReference type="Gene3D" id="3.40.630.10">
    <property type="entry name" value="Zn peptidases"/>
    <property type="match status" value="1"/>
</dbReference>
<keyword evidence="10 11" id="KW-0482">Metalloprotease</keyword>
<evidence type="ECO:0000313" key="13">
    <source>
        <dbReference type="Proteomes" id="UP000014680"/>
    </source>
</evidence>
<evidence type="ECO:0000256" key="2">
    <source>
        <dbReference type="ARBA" id="ARBA00001947"/>
    </source>
</evidence>